<keyword evidence="2 9" id="KW-0489">Methyltransferase</keyword>
<gene>
    <name evidence="9" type="ORF">OCV47_14595</name>
</gene>
<dbReference type="InterPro" id="IPR046817">
    <property type="entry name" value="MmeI_N"/>
</dbReference>
<evidence type="ECO:0000256" key="2">
    <source>
        <dbReference type="ARBA" id="ARBA00022603"/>
    </source>
</evidence>
<dbReference type="Pfam" id="PF20465">
    <property type="entry name" value="MmeI_hel"/>
    <property type="match status" value="1"/>
</dbReference>
<evidence type="ECO:0000256" key="3">
    <source>
        <dbReference type="ARBA" id="ARBA00022679"/>
    </source>
</evidence>
<keyword evidence="10" id="KW-1185">Reference proteome</keyword>
<dbReference type="Pfam" id="PF20473">
    <property type="entry name" value="MmeI_Mtase"/>
    <property type="match status" value="1"/>
</dbReference>
<feature type="domain" description="MmeI-like helicase spacer" evidence="7">
    <location>
        <begin position="199"/>
        <end position="277"/>
    </location>
</feature>
<dbReference type="Proteomes" id="UP001652338">
    <property type="component" value="Unassembled WGS sequence"/>
</dbReference>
<feature type="coiled-coil region" evidence="5">
    <location>
        <begin position="234"/>
        <end position="261"/>
    </location>
</feature>
<evidence type="ECO:0000259" key="7">
    <source>
        <dbReference type="Pfam" id="PF20465"/>
    </source>
</evidence>
<evidence type="ECO:0000256" key="5">
    <source>
        <dbReference type="SAM" id="Coils"/>
    </source>
</evidence>
<evidence type="ECO:0000259" key="6">
    <source>
        <dbReference type="Pfam" id="PF20464"/>
    </source>
</evidence>
<dbReference type="GO" id="GO:0008168">
    <property type="term" value="F:methyltransferase activity"/>
    <property type="evidence" value="ECO:0007669"/>
    <property type="project" value="UniProtKB-KW"/>
</dbReference>
<dbReference type="PANTHER" id="PTHR33841:SF1">
    <property type="entry name" value="DNA METHYLTRANSFERASE A"/>
    <property type="match status" value="1"/>
</dbReference>
<dbReference type="InterPro" id="IPR046816">
    <property type="entry name" value="MmeI_Mtase"/>
</dbReference>
<keyword evidence="3" id="KW-0808">Transferase</keyword>
<dbReference type="SUPFAM" id="SSF53335">
    <property type="entry name" value="S-adenosyl-L-methionine-dependent methyltransferases"/>
    <property type="match status" value="1"/>
</dbReference>
<reference evidence="9 10" key="1">
    <citation type="journal article" date="2021" name="ISME Commun">
        <title>Automated analysis of genomic sequences facilitates high-throughput and comprehensive description of bacteria.</title>
        <authorList>
            <person name="Hitch T.C.A."/>
        </authorList>
    </citation>
    <scope>NUCLEOTIDE SEQUENCE [LARGE SCALE GENOMIC DNA]</scope>
    <source>
        <strain evidence="9 10">Sanger_29</strain>
    </source>
</reference>
<evidence type="ECO:0000313" key="10">
    <source>
        <dbReference type="Proteomes" id="UP001652338"/>
    </source>
</evidence>
<protein>
    <recommendedName>
        <fullName evidence="1">site-specific DNA-methyltransferase (adenine-specific)</fullName>
        <ecNumber evidence="1">2.1.1.72</ecNumber>
    </recommendedName>
</protein>
<evidence type="ECO:0000313" key="9">
    <source>
        <dbReference type="EMBL" id="MCU6726533.1"/>
    </source>
</evidence>
<comment type="catalytic activity">
    <reaction evidence="4">
        <text>a 2'-deoxyadenosine in DNA + S-adenosyl-L-methionine = an N(6)-methyl-2'-deoxyadenosine in DNA + S-adenosyl-L-homocysteine + H(+)</text>
        <dbReference type="Rhea" id="RHEA:15197"/>
        <dbReference type="Rhea" id="RHEA-COMP:12418"/>
        <dbReference type="Rhea" id="RHEA-COMP:12419"/>
        <dbReference type="ChEBI" id="CHEBI:15378"/>
        <dbReference type="ChEBI" id="CHEBI:57856"/>
        <dbReference type="ChEBI" id="CHEBI:59789"/>
        <dbReference type="ChEBI" id="CHEBI:90615"/>
        <dbReference type="ChEBI" id="CHEBI:90616"/>
        <dbReference type="EC" id="2.1.1.72"/>
    </reaction>
</comment>
<proteinExistence type="predicted"/>
<dbReference type="InterPro" id="IPR029063">
    <property type="entry name" value="SAM-dependent_MTases_sf"/>
</dbReference>
<dbReference type="Gene3D" id="3.40.50.150">
    <property type="entry name" value="Vaccinia Virus protein VP39"/>
    <property type="match status" value="1"/>
</dbReference>
<name>A0ABT2SPU5_9FIRM</name>
<dbReference type="PANTHER" id="PTHR33841">
    <property type="entry name" value="DNA METHYLTRANSFERASE YEEA-RELATED"/>
    <property type="match status" value="1"/>
</dbReference>
<comment type="caution">
    <text evidence="9">The sequence shown here is derived from an EMBL/GenBank/DDBJ whole genome shotgun (WGS) entry which is preliminary data.</text>
</comment>
<evidence type="ECO:0000256" key="1">
    <source>
        <dbReference type="ARBA" id="ARBA00011900"/>
    </source>
</evidence>
<dbReference type="EC" id="2.1.1.72" evidence="1"/>
<evidence type="ECO:0000256" key="4">
    <source>
        <dbReference type="ARBA" id="ARBA00047942"/>
    </source>
</evidence>
<dbReference type="Pfam" id="PF20464">
    <property type="entry name" value="MmeI_N"/>
    <property type="match status" value="1"/>
</dbReference>
<organism evidence="9 10">
    <name type="scientific">Muricoprocola aceti</name>
    <dbReference type="NCBI Taxonomy" id="2981772"/>
    <lineage>
        <taxon>Bacteria</taxon>
        <taxon>Bacillati</taxon>
        <taxon>Bacillota</taxon>
        <taxon>Clostridia</taxon>
        <taxon>Lachnospirales</taxon>
        <taxon>Lachnospiraceae</taxon>
        <taxon>Muricoprocola</taxon>
    </lineage>
</organism>
<accession>A0ABT2SPU5</accession>
<dbReference type="InterPro" id="IPR050953">
    <property type="entry name" value="N4_N6_ade-DNA_methylase"/>
</dbReference>
<sequence length="604" mass="69613">MTVSEKREAARQFFQKWVNKGKEDEDDRSYWIDILTRLMAVENATDHIEFQKKVIIDGNTKRIDAYIPETKVLIEQKSLGVSLDKKILQSGGIELTPYEQAKRYNDNLPYTEKARWIVTSNFAEIWIYDMDMRVPEPTKINISDLQSKYDMLEFLVDQETVKISQEVQISKDAGIIVGKLYDAFIKQYETPDDPETLRSLNKLCVRIVFCLYAEDAGIFGIKNLFHTYMEQFNAQTARKALRDLFRILNQKEEERDKYLKDDDPILASFPYVNGGLFEDENVEIPPFTDELLHLLLDSSNFEWQNISPTIFGAVFESTLNPETRRSGGMHYTSIENIHKVIDPLFLDDLKQEFEELKNMQTRKKDGSINPIPYANKMKYLDAFQDKLASLKFLDPACGSGNFLTETYLSIRRLENAVIKEKYEYQKDAFAGQISLTDLNTMNPIKVSISHFYGIEINDFAVTVAKAALWIAESQMLEETKAIVHMNISYLPLETNAYIIEDNSLKLDWNDVVPNYELNYIMGNPPFNGARTMSKEQKAEMVNIVETESGDPKKYKNYSKNLDYVAAWYFVAARYIKGTGIQAGFVSTSSICQGEQVFPLWNAFT</sequence>
<dbReference type="EMBL" id="JAOQKE010000027">
    <property type="protein sequence ID" value="MCU6726533.1"/>
    <property type="molecule type" value="Genomic_DNA"/>
</dbReference>
<dbReference type="GO" id="GO:0032259">
    <property type="term" value="P:methylation"/>
    <property type="evidence" value="ECO:0007669"/>
    <property type="project" value="UniProtKB-KW"/>
</dbReference>
<keyword evidence="5" id="KW-0175">Coiled coil</keyword>
<feature type="domain" description="MmeI-like N-terminal" evidence="6">
    <location>
        <begin position="9"/>
        <end position="187"/>
    </location>
</feature>
<dbReference type="InterPro" id="IPR046819">
    <property type="entry name" value="MmeI_hel"/>
</dbReference>
<evidence type="ECO:0000259" key="8">
    <source>
        <dbReference type="Pfam" id="PF20473"/>
    </source>
</evidence>
<dbReference type="PRINTS" id="PR00507">
    <property type="entry name" value="N12N6MTFRASE"/>
</dbReference>
<feature type="domain" description="MmeI-like DNA-methyltransferase" evidence="8">
    <location>
        <begin position="375"/>
        <end position="602"/>
    </location>
</feature>
<dbReference type="RefSeq" id="WP_262655795.1">
    <property type="nucleotide sequence ID" value="NZ_JAOQKE010000027.1"/>
</dbReference>